<feature type="chain" id="PRO_5041202123" description="Protein kinase domain-containing protein" evidence="4">
    <location>
        <begin position="32"/>
        <end position="636"/>
    </location>
</feature>
<evidence type="ECO:0000256" key="4">
    <source>
        <dbReference type="SAM" id="SignalP"/>
    </source>
</evidence>
<dbReference type="Gene3D" id="3.30.200.20">
    <property type="entry name" value="Phosphorylase Kinase, domain 1"/>
    <property type="match status" value="1"/>
</dbReference>
<organism evidence="6 7">
    <name type="scientific">Taxus chinensis</name>
    <name type="common">Chinese yew</name>
    <name type="synonym">Taxus wallichiana var. chinensis</name>
    <dbReference type="NCBI Taxonomy" id="29808"/>
    <lineage>
        <taxon>Eukaryota</taxon>
        <taxon>Viridiplantae</taxon>
        <taxon>Streptophyta</taxon>
        <taxon>Embryophyta</taxon>
        <taxon>Tracheophyta</taxon>
        <taxon>Spermatophyta</taxon>
        <taxon>Pinopsida</taxon>
        <taxon>Pinidae</taxon>
        <taxon>Conifers II</taxon>
        <taxon>Cupressales</taxon>
        <taxon>Taxaceae</taxon>
        <taxon>Taxus</taxon>
    </lineage>
</organism>
<gene>
    <name evidence="6" type="ORF">KI387_038092</name>
</gene>
<dbReference type="SMART" id="SM00220">
    <property type="entry name" value="S_TKc"/>
    <property type="match status" value="1"/>
</dbReference>
<evidence type="ECO:0000256" key="2">
    <source>
        <dbReference type="ARBA" id="ARBA00022840"/>
    </source>
</evidence>
<dbReference type="Pfam" id="PF04862">
    <property type="entry name" value="DUF642"/>
    <property type="match status" value="1"/>
</dbReference>
<dbReference type="SUPFAM" id="SSF56112">
    <property type="entry name" value="Protein kinase-like (PK-like)"/>
    <property type="match status" value="1"/>
</dbReference>
<evidence type="ECO:0000259" key="5">
    <source>
        <dbReference type="PROSITE" id="PS50011"/>
    </source>
</evidence>
<dbReference type="PANTHER" id="PTHR47989:SF27">
    <property type="entry name" value="PROTEIN KINASE DOMAIN-CONTAINING PROTEIN"/>
    <property type="match status" value="1"/>
</dbReference>
<keyword evidence="3" id="KW-0812">Transmembrane</keyword>
<dbReference type="GO" id="GO:0005524">
    <property type="term" value="F:ATP binding"/>
    <property type="evidence" value="ECO:0007669"/>
    <property type="project" value="UniProtKB-KW"/>
</dbReference>
<dbReference type="Pfam" id="PF00069">
    <property type="entry name" value="Pkinase"/>
    <property type="match status" value="1"/>
</dbReference>
<dbReference type="GO" id="GO:0004672">
    <property type="term" value="F:protein kinase activity"/>
    <property type="evidence" value="ECO:0007669"/>
    <property type="project" value="InterPro"/>
</dbReference>
<dbReference type="PANTHER" id="PTHR47989">
    <property type="entry name" value="OS01G0750732 PROTEIN"/>
    <property type="match status" value="1"/>
</dbReference>
<dbReference type="InterPro" id="IPR008271">
    <property type="entry name" value="Ser/Thr_kinase_AS"/>
</dbReference>
<proteinExistence type="predicted"/>
<keyword evidence="7" id="KW-1185">Reference proteome</keyword>
<evidence type="ECO:0000313" key="6">
    <source>
        <dbReference type="EMBL" id="KAH9310181.1"/>
    </source>
</evidence>
<dbReference type="Gene3D" id="1.10.510.10">
    <property type="entry name" value="Transferase(Phosphotransferase) domain 1"/>
    <property type="match status" value="1"/>
</dbReference>
<dbReference type="PROSITE" id="PS50231">
    <property type="entry name" value="RICIN_B_LECTIN"/>
    <property type="match status" value="1"/>
</dbReference>
<evidence type="ECO:0000256" key="1">
    <source>
        <dbReference type="ARBA" id="ARBA00022741"/>
    </source>
</evidence>
<dbReference type="PROSITE" id="PS50011">
    <property type="entry name" value="PROTEIN_KINASE_DOM"/>
    <property type="match status" value="1"/>
</dbReference>
<keyword evidence="1" id="KW-0547">Nucleotide-binding</keyword>
<dbReference type="OMA" id="RVANCTG"/>
<dbReference type="EMBL" id="JAHRHJ020000007">
    <property type="protein sequence ID" value="KAH9310181.1"/>
    <property type="molecule type" value="Genomic_DNA"/>
</dbReference>
<feature type="signal peptide" evidence="4">
    <location>
        <begin position="1"/>
        <end position="31"/>
    </location>
</feature>
<keyword evidence="3" id="KW-1133">Transmembrane helix</keyword>
<dbReference type="InterPro" id="IPR011009">
    <property type="entry name" value="Kinase-like_dom_sf"/>
</dbReference>
<dbReference type="AlphaFoldDB" id="A0AA38FT06"/>
<feature type="non-terminal residue" evidence="6">
    <location>
        <position position="1"/>
    </location>
</feature>
<evidence type="ECO:0000313" key="7">
    <source>
        <dbReference type="Proteomes" id="UP000824469"/>
    </source>
</evidence>
<dbReference type="InterPro" id="IPR000719">
    <property type="entry name" value="Prot_kinase_dom"/>
</dbReference>
<comment type="caution">
    <text evidence="6">The sequence shown here is derived from an EMBL/GenBank/DDBJ whole genome shotgun (WGS) entry which is preliminary data.</text>
</comment>
<name>A0AA38FT06_TAXCH</name>
<protein>
    <recommendedName>
        <fullName evidence="5">Protein kinase domain-containing protein</fullName>
    </recommendedName>
</protein>
<feature type="transmembrane region" description="Helical" evidence="3">
    <location>
        <begin position="420"/>
        <end position="443"/>
    </location>
</feature>
<dbReference type="Proteomes" id="UP000824469">
    <property type="component" value="Unassembled WGS sequence"/>
</dbReference>
<feature type="domain" description="Protein kinase" evidence="5">
    <location>
        <begin position="485"/>
        <end position="636"/>
    </location>
</feature>
<reference evidence="6 7" key="1">
    <citation type="journal article" date="2021" name="Nat. Plants">
        <title>The Taxus genome provides insights into paclitaxel biosynthesis.</title>
        <authorList>
            <person name="Xiong X."/>
            <person name="Gou J."/>
            <person name="Liao Q."/>
            <person name="Li Y."/>
            <person name="Zhou Q."/>
            <person name="Bi G."/>
            <person name="Li C."/>
            <person name="Du R."/>
            <person name="Wang X."/>
            <person name="Sun T."/>
            <person name="Guo L."/>
            <person name="Liang H."/>
            <person name="Lu P."/>
            <person name="Wu Y."/>
            <person name="Zhang Z."/>
            <person name="Ro D.K."/>
            <person name="Shang Y."/>
            <person name="Huang S."/>
            <person name="Yan J."/>
        </authorList>
    </citation>
    <scope>NUCLEOTIDE SEQUENCE [LARGE SCALE GENOMIC DNA]</scope>
    <source>
        <strain evidence="6">Ta-2019</strain>
    </source>
</reference>
<dbReference type="Gene3D" id="2.60.120.260">
    <property type="entry name" value="Galactose-binding domain-like"/>
    <property type="match status" value="1"/>
</dbReference>
<keyword evidence="4" id="KW-0732">Signal</keyword>
<evidence type="ECO:0000256" key="3">
    <source>
        <dbReference type="SAM" id="Phobius"/>
    </source>
</evidence>
<sequence length="636" mass="69510">MKVHSASLPNFCMDQYLFALHLLLSVNGIMAASVNSRSWIVAGQFDPAHVSPLCGLNCIKPIGAAPTPLLNRSVGLHKCTFSPLKWDLQLWSYNSSSKAITISQWNAYHVEETVTFCLENRNITSCNFKIPFDPVSNYPTRVANCTGEKSQEWHLQEDGRIRSGLLSDKGEVLYLQSQSLSTEPGGHTPLCLGPANSGYSDFTLVSFPTNGRLYSATVMAAGESPGEGENLVSNGGFEDTAPGNTSVAPAGNISLYAGNPILCYWSVGRYADNSEELSRVVLTTRWSSPGWNAQQGSNSLSMGENSTLTQFISTRPGTEYFLSFFLAQHPKPCLNTTVRIQLSTHTNSSMFMVDELFHVDSQNVLNTDMEWKQIGLNFFPHTEVTNLTFVNPMKAGTCGPVIDNVSVMKIKKKQDSLSRAAAAAVAISVAVTIVGAAGVIFFVRRANSKTVMAVDSTGRQNHRPNDDNPVHIRTYAMWEVLKATDNFTSKVGQGGFGVVYRANLEGNTIGAVKRATKRGLGNQQIFKEELSVLLRLNHPNLVNLIGLCFEKGEQILVFEFVPNGSLYDRLHKPSGHSSGPLSWASRMNIALQIAVALQYLHEQAEPPVLHHDVKSANVLLVDDNHAKLADFGLSKL</sequence>
<dbReference type="PROSITE" id="PS00108">
    <property type="entry name" value="PROTEIN_KINASE_ST"/>
    <property type="match status" value="1"/>
</dbReference>
<keyword evidence="2" id="KW-0067">ATP-binding</keyword>
<accession>A0AA38FT06</accession>
<dbReference type="InterPro" id="IPR006946">
    <property type="entry name" value="DGR2-like_dom"/>
</dbReference>
<keyword evidence="3" id="KW-0472">Membrane</keyword>